<protein>
    <submittedName>
        <fullName evidence="3">Dolichyl-phosphate-mannose-protein mannosyltransferase</fullName>
    </submittedName>
</protein>
<evidence type="ECO:0000313" key="5">
    <source>
        <dbReference type="Proteomes" id="UP000184203"/>
    </source>
</evidence>
<dbReference type="Proteomes" id="UP000003751">
    <property type="component" value="Unassembled WGS sequence"/>
</dbReference>
<dbReference type="OrthoDB" id="242465at2157"/>
<keyword evidence="5" id="KW-1185">Reference proteome</keyword>
<organism evidence="2 4">
    <name type="scientific">Haladaptatus paucihalophilus DX253</name>
    <dbReference type="NCBI Taxonomy" id="797209"/>
    <lineage>
        <taxon>Archaea</taxon>
        <taxon>Methanobacteriati</taxon>
        <taxon>Methanobacteriota</taxon>
        <taxon>Stenosarchaea group</taxon>
        <taxon>Halobacteria</taxon>
        <taxon>Halobacteriales</taxon>
        <taxon>Haladaptataceae</taxon>
        <taxon>Haladaptatus</taxon>
    </lineage>
</organism>
<feature type="transmembrane region" description="Helical" evidence="1">
    <location>
        <begin position="227"/>
        <end position="247"/>
    </location>
</feature>
<feature type="transmembrane region" description="Helical" evidence="1">
    <location>
        <begin position="324"/>
        <end position="347"/>
    </location>
</feature>
<feature type="transmembrane region" description="Helical" evidence="1">
    <location>
        <begin position="89"/>
        <end position="108"/>
    </location>
</feature>
<proteinExistence type="predicted"/>
<evidence type="ECO:0000256" key="1">
    <source>
        <dbReference type="SAM" id="Phobius"/>
    </source>
</evidence>
<accession>E7QW62</accession>
<dbReference type="EMBL" id="FRAN01000010">
    <property type="protein sequence ID" value="SHL65029.1"/>
    <property type="molecule type" value="Genomic_DNA"/>
</dbReference>
<name>E7QW62_HALPU</name>
<evidence type="ECO:0000313" key="4">
    <source>
        <dbReference type="Proteomes" id="UP000003751"/>
    </source>
</evidence>
<evidence type="ECO:0000313" key="2">
    <source>
        <dbReference type="EMBL" id="EFW91196.1"/>
    </source>
</evidence>
<feature type="transmembrane region" description="Helical" evidence="1">
    <location>
        <begin position="26"/>
        <end position="45"/>
    </location>
</feature>
<keyword evidence="1" id="KW-0472">Membrane</keyword>
<reference evidence="5" key="2">
    <citation type="submission" date="2016-11" db="EMBL/GenBank/DDBJ databases">
        <authorList>
            <person name="Varghese N."/>
            <person name="Submissions S."/>
        </authorList>
    </citation>
    <scope>NUCLEOTIDE SEQUENCE [LARGE SCALE GENOMIC DNA]</scope>
    <source>
        <strain evidence="5">DX253</strain>
    </source>
</reference>
<dbReference type="PATRIC" id="fig|797209.4.peg.3009"/>
<dbReference type="GO" id="GO:0016757">
    <property type="term" value="F:glycosyltransferase activity"/>
    <property type="evidence" value="ECO:0007669"/>
    <property type="project" value="UniProtKB-KW"/>
</dbReference>
<dbReference type="AlphaFoldDB" id="E7QW62"/>
<sequence>MSHGVNERQKWDVVSKVAELASDERVWLATAMGTGILVYFTYLLVHPYPAYGAGLYLKIASEISAHGYGLPARIPLYTKDGVPFGYPPLMYYVSAILMDVTGVGPITLSRFLPGLVTILYLVPFYYLAHEVLDSTPRAGFATFVLAVTPPVLQWHLSAGGIVRAPAFLFVVTGAYTGIKLFKTEERKWIVASAILFGLTILTHPVYTVFFGTTYLVMFLSFSRTPRGLLYGATVAAGGLAVASPWWLQIVAIHGVSIFTAASGTHTGLGGGTHRLLKQFVYPLDMNWPIVFYIGSFAGAAYLIAKRRLFLPLWMVAGAYMLGKVRFQFPAGAMMTAVLVFEVIIPRVRSWSEQTRYSRSAPLAVIIVITVLVAGVGVSFAGSGLHSHLGSTTQPSFVDDDDMAAMEWAQQSTASDSNFVVLGDSAEWFPLMTDRAILIGPWGVEWEGHNHYRHQLGLYKRTSRCPGKTCLTKKLISNDINPDYVYVPKGHYTVRGIDEYQKPWMREHLVGSDRYKLVYENEGAMIFRVREPMEPTKIPEDGPQPV</sequence>
<feature type="transmembrane region" description="Helical" evidence="1">
    <location>
        <begin position="115"/>
        <end position="132"/>
    </location>
</feature>
<evidence type="ECO:0000313" key="3">
    <source>
        <dbReference type="EMBL" id="SHL65029.1"/>
    </source>
</evidence>
<keyword evidence="1" id="KW-0812">Transmembrane</keyword>
<gene>
    <name evidence="3" type="ORF">SAMN05444342_4323</name>
    <name evidence="2" type="ORF">ZOD2009_15251</name>
</gene>
<keyword evidence="3" id="KW-0328">Glycosyltransferase</keyword>
<keyword evidence="1" id="KW-1133">Transmembrane helix</keyword>
<feature type="transmembrane region" description="Helical" evidence="1">
    <location>
        <begin position="152"/>
        <end position="176"/>
    </location>
</feature>
<dbReference type="EMBL" id="AEMG01000016">
    <property type="protein sequence ID" value="EFW91196.1"/>
    <property type="molecule type" value="Genomic_DNA"/>
</dbReference>
<reference evidence="2 4" key="1">
    <citation type="journal article" date="2014" name="ISME J.">
        <title>Trehalose/2-sulfotrehalose biosynthesis and glycine-betaine uptake are widely spread mechanisms for osmoadaptation in the Halobacteriales.</title>
        <authorList>
            <person name="Youssef N.H."/>
            <person name="Savage-Ashlock K.N."/>
            <person name="McCully A.L."/>
            <person name="Luedtke B."/>
            <person name="Shaw E.I."/>
            <person name="Hoff W.D."/>
            <person name="Elshahed M.S."/>
        </authorList>
    </citation>
    <scope>NUCLEOTIDE SEQUENCE [LARGE SCALE GENOMIC DNA]</scope>
    <source>
        <strain evidence="2 4">DX253</strain>
    </source>
</reference>
<feature type="transmembrane region" description="Helical" evidence="1">
    <location>
        <begin position="188"/>
        <end position="221"/>
    </location>
</feature>
<keyword evidence="3" id="KW-0808">Transferase</keyword>
<dbReference type="STRING" id="797209.GCA_000376445_04437"/>
<dbReference type="RefSeq" id="WP_007981188.1">
    <property type="nucleotide sequence ID" value="NZ_AEMG01000016.1"/>
</dbReference>
<dbReference type="Proteomes" id="UP000184203">
    <property type="component" value="Unassembled WGS sequence"/>
</dbReference>
<feature type="transmembrane region" description="Helical" evidence="1">
    <location>
        <begin position="359"/>
        <end position="381"/>
    </location>
</feature>
<feature type="transmembrane region" description="Helical" evidence="1">
    <location>
        <begin position="285"/>
        <end position="304"/>
    </location>
</feature>
<reference evidence="3" key="3">
    <citation type="submission" date="2016-11" db="EMBL/GenBank/DDBJ databases">
        <authorList>
            <person name="Jaros S."/>
            <person name="Januszkiewicz K."/>
            <person name="Wedrychowicz H."/>
        </authorList>
    </citation>
    <scope>NUCLEOTIDE SEQUENCE [LARGE SCALE GENOMIC DNA]</scope>
    <source>
        <strain evidence="3">DX253</strain>
    </source>
</reference>
<dbReference type="eggNOG" id="arCOG00563">
    <property type="taxonomic scope" value="Archaea"/>
</dbReference>